<dbReference type="EMBL" id="CM045771">
    <property type="protein sequence ID" value="KAI7989426.1"/>
    <property type="molecule type" value="Genomic_DNA"/>
</dbReference>
<organism evidence="1 2">
    <name type="scientific">Camellia lanceoleosa</name>
    <dbReference type="NCBI Taxonomy" id="1840588"/>
    <lineage>
        <taxon>Eukaryota</taxon>
        <taxon>Viridiplantae</taxon>
        <taxon>Streptophyta</taxon>
        <taxon>Embryophyta</taxon>
        <taxon>Tracheophyta</taxon>
        <taxon>Spermatophyta</taxon>
        <taxon>Magnoliopsida</taxon>
        <taxon>eudicotyledons</taxon>
        <taxon>Gunneridae</taxon>
        <taxon>Pentapetalae</taxon>
        <taxon>asterids</taxon>
        <taxon>Ericales</taxon>
        <taxon>Theaceae</taxon>
        <taxon>Camellia</taxon>
    </lineage>
</organism>
<evidence type="ECO:0000313" key="1">
    <source>
        <dbReference type="EMBL" id="KAI7989426.1"/>
    </source>
</evidence>
<comment type="caution">
    <text evidence="1">The sequence shown here is derived from an EMBL/GenBank/DDBJ whole genome shotgun (WGS) entry which is preliminary data.</text>
</comment>
<gene>
    <name evidence="1" type="ORF">LOK49_LG13G02497</name>
</gene>
<sequence>MTLLLGPPSSGKTSLLLALGGKLDSDLNRHHVGQQLGDELAVPFDKAKCHPAALTTKKLFKMYLLMLFVNQMASAMFRLIRALGRNMIVANVFGSFALLAVLVLCGYILSRAQGIPDDRLELSKGVSVTFRPGILTALMGVSGADKTTLMDVLASRKTGGYIDGSITISGEALVGLPSANGLSTEQRKRLTIAIELVANLSIIFMDEPTLGFDGRAAAIVIRTVRNTMDTERTVVCTIHQPSIDIFDTFDLHKIQPRDLMPGQQQL</sequence>
<name>A0ACC0FKU9_9ERIC</name>
<keyword evidence="2" id="KW-1185">Reference proteome</keyword>
<accession>A0ACC0FKU9</accession>
<evidence type="ECO:0000313" key="2">
    <source>
        <dbReference type="Proteomes" id="UP001060215"/>
    </source>
</evidence>
<dbReference type="Proteomes" id="UP001060215">
    <property type="component" value="Chromosome 14"/>
</dbReference>
<reference evidence="1 2" key="1">
    <citation type="journal article" date="2022" name="Plant J.">
        <title>Chromosome-level genome of Camellia lanceoleosa provides a valuable resource for understanding genome evolution and self-incompatibility.</title>
        <authorList>
            <person name="Gong W."/>
            <person name="Xiao S."/>
            <person name="Wang L."/>
            <person name="Liao Z."/>
            <person name="Chang Y."/>
            <person name="Mo W."/>
            <person name="Hu G."/>
            <person name="Li W."/>
            <person name="Zhao G."/>
            <person name="Zhu H."/>
            <person name="Hu X."/>
            <person name="Ji K."/>
            <person name="Xiang X."/>
            <person name="Song Q."/>
            <person name="Yuan D."/>
            <person name="Jin S."/>
            <person name="Zhang L."/>
        </authorList>
    </citation>
    <scope>NUCLEOTIDE SEQUENCE [LARGE SCALE GENOMIC DNA]</scope>
    <source>
        <strain evidence="1">SQ_2022a</strain>
    </source>
</reference>
<protein>
    <submittedName>
        <fullName evidence="1">Pleiotropic drug resistance protein 2</fullName>
    </submittedName>
</protein>
<proteinExistence type="predicted"/>